<organism evidence="8 9">
    <name type="scientific">Orbilia blumenaviensis</name>
    <dbReference type="NCBI Taxonomy" id="1796055"/>
    <lineage>
        <taxon>Eukaryota</taxon>
        <taxon>Fungi</taxon>
        <taxon>Dikarya</taxon>
        <taxon>Ascomycota</taxon>
        <taxon>Pezizomycotina</taxon>
        <taxon>Orbiliomycetes</taxon>
        <taxon>Orbiliales</taxon>
        <taxon>Orbiliaceae</taxon>
        <taxon>Orbilia</taxon>
    </lineage>
</organism>
<protein>
    <recommendedName>
        <fullName evidence="7">SUN domain-containing protein</fullName>
    </recommendedName>
</protein>
<sequence>MKKGKCSLAWPLQLHLLGLATVTAAAFITGSSSEPKQHHQQPTVTVGGSIGSTSFGVTTCPFRTANYINHGLPQQCLRTSRAVSAAAAAAVASHSLNATGRLEVADDDGSEGYSASSSSSSSSPSTSVEEVGLATTTSIDLGKKFERPITSPSEDTPPPTEDAETPIDTANFLSFEEWKEQNLAKAGQSAENFGERPPKEARRRPGSMSSALDALGVDDEIELNFDGGGGEGDEVDEVNIKNEARPSETVEPTKHVRSKDAGKTCKERFNYASFDCAATVHKTNPESKGASSILVENKDSYMLNKCGAKNKFIIVELCDDILVDTVVLANYEFFSSMFRTFKVSVSDRYPVKSAGWKELGLFEAKNSREIQAFLVENPLIWARYIRIEFLTHYGKEFYCPISLLRVHGTTMMEEFRHQEELSRGDTDESEEMEPEAIAEPIEEAIKEEQAVHEASASASASSSSQAAAEDSNGPTREYAPPIQSTVSRPPDSVGPALADPTEIKDHVISEVSEVPAAGSEHQEKDVKPSSFVSQGPPSHPTPSAQKDDYRHSSPETDPTITSVPVSERVPSKATTRSSRPNSNDGHSSSNSKETNVSRNSSSTVSDPSRHPSPVSSTAPTPTTQESFFKTIHKRLQLLEANATLSLQYIEEQSKLMRDTFSKMEKRQFNKSAFYLDQLNTTVFKELREFRTQYDQLWQSTVIALDTQRELSEREILAISARLTMLADEVVFQKRMTIAQSLLMIVIVGLIVFSKTQHLEQGLVRTVFSGRSQDHLGLESPPTSPSPPRNRPKSGRAVSNRRRLREYVHQRRDSSDLETPPVATVKRNPIPAQFYRRGNVSVDSIEDVIQLDEDSNMVSPPLLPQLTESSPATPSGLRMVKERGWGSSASDGEYVSTDARARWRRPTSPLAKVSGAGDGEEEEEEEIIEGRVPDTDRATPVGDRAGPEPYIESQYNDSDGAIDSYFL</sequence>
<evidence type="ECO:0000256" key="3">
    <source>
        <dbReference type="ARBA" id="ARBA00022989"/>
    </source>
</evidence>
<feature type="region of interest" description="Disordered" evidence="5">
    <location>
        <begin position="515"/>
        <end position="622"/>
    </location>
</feature>
<proteinExistence type="predicted"/>
<dbReference type="FunFam" id="2.60.120.260:FF:000082">
    <property type="entry name" value="Sad1/UNC domain protein"/>
    <property type="match status" value="1"/>
</dbReference>
<evidence type="ECO:0000256" key="5">
    <source>
        <dbReference type="SAM" id="MobiDB-lite"/>
    </source>
</evidence>
<accession>A0AAV9VLS3</accession>
<feature type="region of interest" description="Disordered" evidence="5">
    <location>
        <begin position="448"/>
        <end position="498"/>
    </location>
</feature>
<dbReference type="Gene3D" id="2.60.120.260">
    <property type="entry name" value="Galactose-binding domain-like"/>
    <property type="match status" value="1"/>
</dbReference>
<dbReference type="PANTHER" id="PTHR12953">
    <property type="entry name" value="MEMBRANE PROTEIN CH1 RELATED"/>
    <property type="match status" value="1"/>
</dbReference>
<dbReference type="SUPFAM" id="SSF49785">
    <property type="entry name" value="Galactose-binding domain-like"/>
    <property type="match status" value="1"/>
</dbReference>
<dbReference type="EMBL" id="JAVHNS010000002">
    <property type="protein sequence ID" value="KAK6362129.1"/>
    <property type="molecule type" value="Genomic_DNA"/>
</dbReference>
<keyword evidence="2" id="KW-0812">Transmembrane</keyword>
<feature type="compositionally biased region" description="Polar residues" evidence="5">
    <location>
        <begin position="555"/>
        <end position="564"/>
    </location>
</feature>
<dbReference type="GO" id="GO:0034975">
    <property type="term" value="P:protein folding in endoplasmic reticulum"/>
    <property type="evidence" value="ECO:0007669"/>
    <property type="project" value="TreeGrafter"/>
</dbReference>
<comment type="caution">
    <text evidence="8">The sequence shown here is derived from an EMBL/GenBank/DDBJ whole genome shotgun (WGS) entry which is preliminary data.</text>
</comment>
<feature type="region of interest" description="Disordered" evidence="5">
    <location>
        <begin position="416"/>
        <end position="435"/>
    </location>
</feature>
<feature type="compositionally biased region" description="Polar residues" evidence="5">
    <location>
        <begin position="530"/>
        <end position="544"/>
    </location>
</feature>
<keyword evidence="3" id="KW-1133">Transmembrane helix</keyword>
<dbReference type="AlphaFoldDB" id="A0AAV9VLS3"/>
<feature type="region of interest" description="Disordered" evidence="5">
    <location>
        <begin position="183"/>
        <end position="209"/>
    </location>
</feature>
<feature type="compositionally biased region" description="Basic and acidic residues" evidence="5">
    <location>
        <begin position="416"/>
        <end position="426"/>
    </location>
</feature>
<feature type="region of interest" description="Disordered" evidence="5">
    <location>
        <begin position="773"/>
        <end position="824"/>
    </location>
</feature>
<comment type="subcellular location">
    <subcellularLocation>
        <location evidence="1">Endomembrane system</location>
    </subcellularLocation>
</comment>
<evidence type="ECO:0000256" key="6">
    <source>
        <dbReference type="SAM" id="SignalP"/>
    </source>
</evidence>
<feature type="compositionally biased region" description="Basic residues" evidence="5">
    <location>
        <begin position="789"/>
        <end position="803"/>
    </location>
</feature>
<feature type="compositionally biased region" description="Basic and acidic residues" evidence="5">
    <location>
        <begin position="804"/>
        <end position="814"/>
    </location>
</feature>
<dbReference type="GO" id="GO:0016020">
    <property type="term" value="C:membrane"/>
    <property type="evidence" value="ECO:0007669"/>
    <property type="project" value="InterPro"/>
</dbReference>
<reference evidence="8 9" key="1">
    <citation type="submission" date="2019-10" db="EMBL/GenBank/DDBJ databases">
        <authorList>
            <person name="Palmer J.M."/>
        </authorList>
    </citation>
    <scope>NUCLEOTIDE SEQUENCE [LARGE SCALE GENOMIC DNA]</scope>
    <source>
        <strain evidence="8 9">TWF730</strain>
    </source>
</reference>
<name>A0AAV9VLS3_9PEZI</name>
<feature type="compositionally biased region" description="Low complexity" evidence="5">
    <location>
        <begin position="114"/>
        <end position="127"/>
    </location>
</feature>
<keyword evidence="4" id="KW-0472">Membrane</keyword>
<evidence type="ECO:0000256" key="4">
    <source>
        <dbReference type="ARBA" id="ARBA00023136"/>
    </source>
</evidence>
<dbReference type="Pfam" id="PF07738">
    <property type="entry name" value="Sad1_UNC"/>
    <property type="match status" value="1"/>
</dbReference>
<dbReference type="InterPro" id="IPR012919">
    <property type="entry name" value="SUN_dom"/>
</dbReference>
<evidence type="ECO:0000259" key="7">
    <source>
        <dbReference type="PROSITE" id="PS51469"/>
    </source>
</evidence>
<feature type="compositionally biased region" description="Basic and acidic residues" evidence="5">
    <location>
        <begin position="545"/>
        <end position="554"/>
    </location>
</feature>
<feature type="compositionally biased region" description="Low complexity" evidence="5">
    <location>
        <begin position="454"/>
        <end position="468"/>
    </location>
</feature>
<dbReference type="InterPro" id="IPR008979">
    <property type="entry name" value="Galactose-bd-like_sf"/>
</dbReference>
<feature type="compositionally biased region" description="Basic and acidic residues" evidence="5">
    <location>
        <begin position="927"/>
        <end position="936"/>
    </location>
</feature>
<evidence type="ECO:0000256" key="2">
    <source>
        <dbReference type="ARBA" id="ARBA00022692"/>
    </source>
</evidence>
<dbReference type="GO" id="GO:0005737">
    <property type="term" value="C:cytoplasm"/>
    <property type="evidence" value="ECO:0007669"/>
    <property type="project" value="TreeGrafter"/>
</dbReference>
<evidence type="ECO:0000313" key="9">
    <source>
        <dbReference type="Proteomes" id="UP001373714"/>
    </source>
</evidence>
<dbReference type="Proteomes" id="UP001373714">
    <property type="component" value="Unassembled WGS sequence"/>
</dbReference>
<feature type="region of interest" description="Disordered" evidence="5">
    <location>
        <begin position="858"/>
        <end position="966"/>
    </location>
</feature>
<feature type="compositionally biased region" description="Polar residues" evidence="5">
    <location>
        <begin position="572"/>
        <end position="593"/>
    </location>
</feature>
<dbReference type="InterPro" id="IPR045120">
    <property type="entry name" value="Suco/Slp1-like"/>
</dbReference>
<keyword evidence="9" id="KW-1185">Reference proteome</keyword>
<evidence type="ECO:0000313" key="8">
    <source>
        <dbReference type="EMBL" id="KAK6362129.1"/>
    </source>
</evidence>
<feature type="domain" description="SUN" evidence="7">
    <location>
        <begin position="242"/>
        <end position="411"/>
    </location>
</feature>
<feature type="compositionally biased region" description="Low complexity" evidence="5">
    <location>
        <begin position="594"/>
        <end position="622"/>
    </location>
</feature>
<dbReference type="GO" id="GO:0012505">
    <property type="term" value="C:endomembrane system"/>
    <property type="evidence" value="ECO:0007669"/>
    <property type="project" value="UniProtKB-SubCell"/>
</dbReference>
<keyword evidence="6" id="KW-0732">Signal</keyword>
<dbReference type="PROSITE" id="PS51469">
    <property type="entry name" value="SUN"/>
    <property type="match status" value="1"/>
</dbReference>
<feature type="region of interest" description="Disordered" evidence="5">
    <location>
        <begin position="104"/>
        <end position="166"/>
    </location>
</feature>
<feature type="compositionally biased region" description="Acidic residues" evidence="5">
    <location>
        <begin position="917"/>
        <end position="926"/>
    </location>
</feature>
<gene>
    <name evidence="8" type="ORF">TWF730_005826</name>
</gene>
<dbReference type="PANTHER" id="PTHR12953:SF0">
    <property type="entry name" value="SUN DOMAIN-CONTAINING OSSIFICATION FACTOR"/>
    <property type="match status" value="1"/>
</dbReference>
<feature type="chain" id="PRO_5043586630" description="SUN domain-containing protein" evidence="6">
    <location>
        <begin position="26"/>
        <end position="966"/>
    </location>
</feature>
<feature type="signal peptide" evidence="6">
    <location>
        <begin position="1"/>
        <end position="25"/>
    </location>
</feature>
<evidence type="ECO:0000256" key="1">
    <source>
        <dbReference type="ARBA" id="ARBA00004308"/>
    </source>
</evidence>